<accession>A0A0D0D7Q8</accession>
<feature type="non-terminal residue" evidence="1">
    <location>
        <position position="1"/>
    </location>
</feature>
<feature type="non-terminal residue" evidence="1">
    <location>
        <position position="62"/>
    </location>
</feature>
<dbReference type="InterPro" id="IPR040521">
    <property type="entry name" value="KDZ"/>
</dbReference>
<dbReference type="InParanoid" id="A0A0D0D7Q8"/>
<dbReference type="OrthoDB" id="3257768at2759"/>
<sequence>LSILTGISLMPSIGLWHVHGHQNKCFAQYSPGFIQGAGRVEGEIIETLWAILNIIFGSACGM</sequence>
<gene>
    <name evidence="1" type="ORF">PAXRUDRAFT_69823</name>
</gene>
<dbReference type="AlphaFoldDB" id="A0A0D0D7Q8"/>
<dbReference type="HOGENOM" id="CLU_003703_5_3_1"/>
<name>A0A0D0D7Q8_9AGAM</name>
<protein>
    <submittedName>
        <fullName evidence="1">Unplaced genomic scaffold scaffold_5380, whole genome shotgun sequence</fullName>
    </submittedName>
</protein>
<dbReference type="EMBL" id="KN830202">
    <property type="protein sequence ID" value="KIK73005.1"/>
    <property type="molecule type" value="Genomic_DNA"/>
</dbReference>
<evidence type="ECO:0000313" key="2">
    <source>
        <dbReference type="Proteomes" id="UP000054538"/>
    </source>
</evidence>
<evidence type="ECO:0000313" key="1">
    <source>
        <dbReference type="EMBL" id="KIK73005.1"/>
    </source>
</evidence>
<dbReference type="Proteomes" id="UP000054538">
    <property type="component" value="Unassembled WGS sequence"/>
</dbReference>
<dbReference type="Pfam" id="PF18758">
    <property type="entry name" value="KDZ"/>
    <property type="match status" value="1"/>
</dbReference>
<reference evidence="2" key="2">
    <citation type="submission" date="2015-01" db="EMBL/GenBank/DDBJ databases">
        <title>Evolutionary Origins and Diversification of the Mycorrhizal Mutualists.</title>
        <authorList>
            <consortium name="DOE Joint Genome Institute"/>
            <consortium name="Mycorrhizal Genomics Consortium"/>
            <person name="Kohler A."/>
            <person name="Kuo A."/>
            <person name="Nagy L.G."/>
            <person name="Floudas D."/>
            <person name="Copeland A."/>
            <person name="Barry K.W."/>
            <person name="Cichocki N."/>
            <person name="Veneault-Fourrey C."/>
            <person name="LaButti K."/>
            <person name="Lindquist E.A."/>
            <person name="Lipzen A."/>
            <person name="Lundell T."/>
            <person name="Morin E."/>
            <person name="Murat C."/>
            <person name="Riley R."/>
            <person name="Ohm R."/>
            <person name="Sun H."/>
            <person name="Tunlid A."/>
            <person name="Henrissat B."/>
            <person name="Grigoriev I.V."/>
            <person name="Hibbett D.S."/>
            <person name="Martin F."/>
        </authorList>
    </citation>
    <scope>NUCLEOTIDE SEQUENCE [LARGE SCALE GENOMIC DNA]</scope>
    <source>
        <strain evidence="2">Ve08.2h10</strain>
    </source>
</reference>
<organism evidence="1 2">
    <name type="scientific">Paxillus rubicundulus Ve08.2h10</name>
    <dbReference type="NCBI Taxonomy" id="930991"/>
    <lineage>
        <taxon>Eukaryota</taxon>
        <taxon>Fungi</taxon>
        <taxon>Dikarya</taxon>
        <taxon>Basidiomycota</taxon>
        <taxon>Agaricomycotina</taxon>
        <taxon>Agaricomycetes</taxon>
        <taxon>Agaricomycetidae</taxon>
        <taxon>Boletales</taxon>
        <taxon>Paxilineae</taxon>
        <taxon>Paxillaceae</taxon>
        <taxon>Paxillus</taxon>
    </lineage>
</organism>
<reference evidence="1 2" key="1">
    <citation type="submission" date="2014-04" db="EMBL/GenBank/DDBJ databases">
        <authorList>
            <consortium name="DOE Joint Genome Institute"/>
            <person name="Kuo A."/>
            <person name="Kohler A."/>
            <person name="Jargeat P."/>
            <person name="Nagy L.G."/>
            <person name="Floudas D."/>
            <person name="Copeland A."/>
            <person name="Barry K.W."/>
            <person name="Cichocki N."/>
            <person name="Veneault-Fourrey C."/>
            <person name="LaButti K."/>
            <person name="Lindquist E.A."/>
            <person name="Lipzen A."/>
            <person name="Lundell T."/>
            <person name="Morin E."/>
            <person name="Murat C."/>
            <person name="Sun H."/>
            <person name="Tunlid A."/>
            <person name="Henrissat B."/>
            <person name="Grigoriev I.V."/>
            <person name="Hibbett D.S."/>
            <person name="Martin F."/>
            <person name="Nordberg H.P."/>
            <person name="Cantor M.N."/>
            <person name="Hua S.X."/>
        </authorList>
    </citation>
    <scope>NUCLEOTIDE SEQUENCE [LARGE SCALE GENOMIC DNA]</scope>
    <source>
        <strain evidence="1 2">Ve08.2h10</strain>
    </source>
</reference>
<proteinExistence type="predicted"/>
<keyword evidence="2" id="KW-1185">Reference proteome</keyword>